<evidence type="ECO:0000313" key="3">
    <source>
        <dbReference type="EMBL" id="PJF19020.1"/>
    </source>
</evidence>
<dbReference type="AlphaFoldDB" id="A0A2H9TMY9"/>
<dbReference type="GO" id="GO:0003712">
    <property type="term" value="F:transcription coregulator activity"/>
    <property type="evidence" value="ECO:0007669"/>
    <property type="project" value="UniProtKB-UniRule"/>
</dbReference>
<evidence type="ECO:0000313" key="4">
    <source>
        <dbReference type="Proteomes" id="UP000240830"/>
    </source>
</evidence>
<dbReference type="Proteomes" id="UP000240830">
    <property type="component" value="Unassembled WGS sequence"/>
</dbReference>
<keyword evidence="1" id="KW-0804">Transcription</keyword>
<evidence type="ECO:0000259" key="2">
    <source>
        <dbReference type="Pfam" id="PF08638"/>
    </source>
</evidence>
<organism evidence="3 4">
    <name type="scientific">Paramicrosporidium saccamoebae</name>
    <dbReference type="NCBI Taxonomy" id="1246581"/>
    <lineage>
        <taxon>Eukaryota</taxon>
        <taxon>Fungi</taxon>
        <taxon>Fungi incertae sedis</taxon>
        <taxon>Cryptomycota</taxon>
        <taxon>Cryptomycota incertae sedis</taxon>
        <taxon>Paramicrosporidium</taxon>
    </lineage>
</organism>
<accession>A0A2H9TMY9</accession>
<evidence type="ECO:0000256" key="1">
    <source>
        <dbReference type="RuleBase" id="RU365082"/>
    </source>
</evidence>
<comment type="similarity">
    <text evidence="1">Belongs to the Mediator complex subunit 14 family.</text>
</comment>
<feature type="domain" description="Mediator complex subunit MED14 N-terminal" evidence="2">
    <location>
        <begin position="83"/>
        <end position="170"/>
    </location>
</feature>
<keyword evidence="1" id="KW-0539">Nucleus</keyword>
<comment type="function">
    <text evidence="1">Component of the Mediator complex, a coactivator involved in the regulated transcription of nearly all RNA polymerase II-dependent genes. Mediator functions as a bridge to convey information from gene-specific regulatory proteins to the basal RNA polymerase II transcription machinery. Mediator is recruited to promoters by direct interactions with regulatory proteins and serves as a scaffold for the assembly of a functional preinitiation complex with RNA polymerase II and the general transcription factors.</text>
</comment>
<keyword evidence="4" id="KW-1185">Reference proteome</keyword>
<keyword evidence="1" id="KW-0010">Activator</keyword>
<sequence>MSQVLSVNFWARVGYWHGDKRFRPLSLDRMSEGAGRIPKLVIPRLVIKTAHDDIGSTIQSHLTASDHSRRLSTAAPRGTSDCIPVRELLSSICQKCYHDFENLLEVSSRMNIVEKKRDVLRLLREQSERFVKLVSLTRWISWTGELSSAEAVCDKLLLVQQELLAIADSLVHSSTDARLIKLCIGVFPWRGIPQIQISSGSSKLFVPFPPALIITGSAVIGNYKHEITSAIDRLAKVIVVPISTTLCGTIVTVSTACNTFQKLSSEIDLNTGESGSPSSAGFLYQFSQRHLADSLEKLEAIALDKIRSEALLENVVCCQQEGHVKCSFLGSESFFSFDGDHLRFTSGSEATLMSTRSSEGDMADYISQSLMKFSRQCMGERVSECCRPLLKLGVSERSVGQEILAMTLSDFPRCFLLFESLDNGSIGIRSLSYDFSLDGLNDQPIPLGTMEKAEFLRALYEQT</sequence>
<dbReference type="GO" id="GO:0016592">
    <property type="term" value="C:mediator complex"/>
    <property type="evidence" value="ECO:0007669"/>
    <property type="project" value="UniProtKB-UniRule"/>
</dbReference>
<reference evidence="3 4" key="1">
    <citation type="submission" date="2016-10" db="EMBL/GenBank/DDBJ databases">
        <title>The genome of Paramicrosporidium saccamoebae is the missing link in understanding Cryptomycota and Microsporidia evolution.</title>
        <authorList>
            <person name="Quandt C.A."/>
            <person name="Beaudet D."/>
            <person name="Corsaro D."/>
            <person name="Michel R."/>
            <person name="Corradi N."/>
            <person name="James T."/>
        </authorList>
    </citation>
    <scope>NUCLEOTIDE SEQUENCE [LARGE SCALE GENOMIC DNA]</scope>
    <source>
        <strain evidence="3 4">KSL3</strain>
    </source>
</reference>
<dbReference type="EMBL" id="MTSL01000087">
    <property type="protein sequence ID" value="PJF19020.1"/>
    <property type="molecule type" value="Genomic_DNA"/>
</dbReference>
<protein>
    <recommendedName>
        <fullName evidence="1">Mediator of RNA polymerase II transcription subunit 14</fullName>
    </recommendedName>
    <alternativeName>
        <fullName evidence="1">Mediator complex subunit 14</fullName>
    </alternativeName>
</protein>
<comment type="subunit">
    <text evidence="1">Component of the Mediator complex.</text>
</comment>
<comment type="caution">
    <text evidence="3">The sequence shown here is derived from an EMBL/GenBank/DDBJ whole genome shotgun (WGS) entry which is preliminary data.</text>
</comment>
<keyword evidence="1" id="KW-0805">Transcription regulation</keyword>
<comment type="subcellular location">
    <subcellularLocation>
        <location evidence="1">Nucleus</location>
    </subcellularLocation>
</comment>
<dbReference type="Pfam" id="PF08638">
    <property type="entry name" value="Med14"/>
    <property type="match status" value="1"/>
</dbReference>
<proteinExistence type="inferred from homology"/>
<gene>
    <name evidence="3" type="ORF">PSACC_01165</name>
</gene>
<name>A0A2H9TMY9_9FUNG</name>
<dbReference type="InterPro" id="IPR055122">
    <property type="entry name" value="Med14_N"/>
</dbReference>